<keyword evidence="5" id="KW-0573">Peptidoglycan synthesis</keyword>
<evidence type="ECO:0000256" key="4">
    <source>
        <dbReference type="ARBA" id="ARBA00022960"/>
    </source>
</evidence>
<accession>A0A1G1WX11</accession>
<evidence type="ECO:0000256" key="8">
    <source>
        <dbReference type="PIRSR" id="PIRSR618044-2"/>
    </source>
</evidence>
<evidence type="ECO:0000259" key="10">
    <source>
        <dbReference type="Pfam" id="PF00768"/>
    </source>
</evidence>
<evidence type="ECO:0000256" key="7">
    <source>
        <dbReference type="PIRSR" id="PIRSR618044-1"/>
    </source>
</evidence>
<evidence type="ECO:0000256" key="1">
    <source>
        <dbReference type="ARBA" id="ARBA00007164"/>
    </source>
</evidence>
<feature type="domain" description="Peptidase S11 D-alanyl-D-alanine carboxypeptidase A N-terminal" evidence="10">
    <location>
        <begin position="47"/>
        <end position="268"/>
    </location>
</feature>
<dbReference type="InterPro" id="IPR012338">
    <property type="entry name" value="Beta-lactam/transpept-like"/>
</dbReference>
<dbReference type="AlphaFoldDB" id="A0A1G1WX11"/>
<dbReference type="STRING" id="1802605.A3A61_00270"/>
<gene>
    <name evidence="11" type="ORF">A3A61_00270</name>
</gene>
<feature type="binding site" evidence="8">
    <location>
        <position position="238"/>
    </location>
    <ligand>
        <name>substrate</name>
    </ligand>
</feature>
<keyword evidence="2" id="KW-0732">Signal</keyword>
<dbReference type="PANTHER" id="PTHR21581:SF6">
    <property type="entry name" value="TRAFFICKING PROTEIN PARTICLE COMPLEX SUBUNIT 12"/>
    <property type="match status" value="1"/>
</dbReference>
<dbReference type="Gene3D" id="3.40.710.10">
    <property type="entry name" value="DD-peptidase/beta-lactamase superfamily"/>
    <property type="match status" value="1"/>
</dbReference>
<evidence type="ECO:0000256" key="2">
    <source>
        <dbReference type="ARBA" id="ARBA00022729"/>
    </source>
</evidence>
<dbReference type="SUPFAM" id="SSF56601">
    <property type="entry name" value="beta-lactamase/transpeptidase-like"/>
    <property type="match status" value="1"/>
</dbReference>
<dbReference type="EMBL" id="MHDB01000019">
    <property type="protein sequence ID" value="OGY32101.1"/>
    <property type="molecule type" value="Genomic_DNA"/>
</dbReference>
<dbReference type="PRINTS" id="PR00725">
    <property type="entry name" value="DADACBPTASE1"/>
</dbReference>
<evidence type="ECO:0000256" key="6">
    <source>
        <dbReference type="ARBA" id="ARBA00023316"/>
    </source>
</evidence>
<dbReference type="GO" id="GO:0006508">
    <property type="term" value="P:proteolysis"/>
    <property type="evidence" value="ECO:0007669"/>
    <property type="project" value="InterPro"/>
</dbReference>
<reference evidence="11 12" key="1">
    <citation type="journal article" date="2016" name="Nat. Commun.">
        <title>Thousands of microbial genomes shed light on interconnected biogeochemical processes in an aquifer system.</title>
        <authorList>
            <person name="Anantharaman K."/>
            <person name="Brown C.T."/>
            <person name="Hug L.A."/>
            <person name="Sharon I."/>
            <person name="Castelle C.J."/>
            <person name="Probst A.J."/>
            <person name="Thomas B.C."/>
            <person name="Singh A."/>
            <person name="Wilkins M.J."/>
            <person name="Karaoz U."/>
            <person name="Brodie E.L."/>
            <person name="Williams K.H."/>
            <person name="Hubbard S.S."/>
            <person name="Banfield J.F."/>
        </authorList>
    </citation>
    <scope>NUCLEOTIDE SEQUENCE [LARGE SCALE GENOMIC DNA]</scope>
</reference>
<feature type="active site" description="Acyl-ester intermediate" evidence="7">
    <location>
        <position position="79"/>
    </location>
</feature>
<evidence type="ECO:0000256" key="3">
    <source>
        <dbReference type="ARBA" id="ARBA00022801"/>
    </source>
</evidence>
<keyword evidence="4" id="KW-0133">Cell shape</keyword>
<dbReference type="GO" id="GO:0008360">
    <property type="term" value="P:regulation of cell shape"/>
    <property type="evidence" value="ECO:0007669"/>
    <property type="project" value="UniProtKB-KW"/>
</dbReference>
<name>A0A1G1WX11_9BACT</name>
<dbReference type="GO" id="GO:0071555">
    <property type="term" value="P:cell wall organization"/>
    <property type="evidence" value="ECO:0007669"/>
    <property type="project" value="UniProtKB-KW"/>
</dbReference>
<dbReference type="InterPro" id="IPR018044">
    <property type="entry name" value="Peptidase_S11"/>
</dbReference>
<sequence>MVFVTYGSRNDVTQGYTYAPQTPLIKPIDIPIPEKAPYPEKISEELPPNLSSEGVVLLEPKSFKVLYAKNENQRLYPASITKLLTALTALDFYNLDQVLSVPEVAYEGQIMGLVPGEKIKVRDLLYGLLIKSGNDAAMVLAGSDSVKYDLFVYAMNEKALALNMTNTHFNNPTGLDDDNHYSTPRDLAILGAVVNNHPLLSEIVKIKNTVVTDVAKTHWHELENVNILIGDSGINGMKTGYTPKANECLLSRASREGRTLIGVILDSQDRFGETKALLDWGYRVYSW</sequence>
<feature type="active site" evidence="7">
    <location>
        <position position="132"/>
    </location>
</feature>
<dbReference type="Proteomes" id="UP000177718">
    <property type="component" value="Unassembled WGS sequence"/>
</dbReference>
<evidence type="ECO:0000256" key="5">
    <source>
        <dbReference type="ARBA" id="ARBA00022984"/>
    </source>
</evidence>
<evidence type="ECO:0000256" key="9">
    <source>
        <dbReference type="RuleBase" id="RU004016"/>
    </source>
</evidence>
<feature type="active site" description="Proton acceptor" evidence="7">
    <location>
        <position position="82"/>
    </location>
</feature>
<evidence type="ECO:0000313" key="11">
    <source>
        <dbReference type="EMBL" id="OGY32101.1"/>
    </source>
</evidence>
<dbReference type="Pfam" id="PF00768">
    <property type="entry name" value="Peptidase_S11"/>
    <property type="match status" value="1"/>
</dbReference>
<comment type="similarity">
    <text evidence="1 9">Belongs to the peptidase S11 family.</text>
</comment>
<keyword evidence="6" id="KW-0961">Cell wall biogenesis/degradation</keyword>
<dbReference type="PANTHER" id="PTHR21581">
    <property type="entry name" value="D-ALANYL-D-ALANINE CARBOXYPEPTIDASE"/>
    <property type="match status" value="1"/>
</dbReference>
<dbReference type="GO" id="GO:0009002">
    <property type="term" value="F:serine-type D-Ala-D-Ala carboxypeptidase activity"/>
    <property type="evidence" value="ECO:0007669"/>
    <property type="project" value="InterPro"/>
</dbReference>
<evidence type="ECO:0000313" key="12">
    <source>
        <dbReference type="Proteomes" id="UP000177718"/>
    </source>
</evidence>
<comment type="caution">
    <text evidence="11">The sequence shown here is derived from an EMBL/GenBank/DDBJ whole genome shotgun (WGS) entry which is preliminary data.</text>
</comment>
<dbReference type="InterPro" id="IPR001967">
    <property type="entry name" value="Peptidase_S11_N"/>
</dbReference>
<keyword evidence="3" id="KW-0378">Hydrolase</keyword>
<proteinExistence type="inferred from homology"/>
<organism evidence="11 12">
    <name type="scientific">Candidatus Woykebacteria bacterium RIFCSPLOWO2_01_FULL_43_14</name>
    <dbReference type="NCBI Taxonomy" id="1802605"/>
    <lineage>
        <taxon>Bacteria</taxon>
        <taxon>Candidatus Woykeibacteriota</taxon>
    </lineage>
</organism>
<dbReference type="GO" id="GO:0009252">
    <property type="term" value="P:peptidoglycan biosynthetic process"/>
    <property type="evidence" value="ECO:0007669"/>
    <property type="project" value="UniProtKB-KW"/>
</dbReference>
<protein>
    <recommendedName>
        <fullName evidence="10">Peptidase S11 D-alanyl-D-alanine carboxypeptidase A N-terminal domain-containing protein</fullName>
    </recommendedName>
</protein>